<dbReference type="OMA" id="IWTGQIV"/>
<accession>A0A163KBS9</accession>
<feature type="compositionally biased region" description="Polar residues" evidence="1">
    <location>
        <begin position="1"/>
        <end position="38"/>
    </location>
</feature>
<evidence type="ECO:0000313" key="4">
    <source>
        <dbReference type="Proteomes" id="UP000078561"/>
    </source>
</evidence>
<feature type="compositionally biased region" description="Polar residues" evidence="1">
    <location>
        <begin position="716"/>
        <end position="731"/>
    </location>
</feature>
<feature type="compositionally biased region" description="Low complexity" evidence="1">
    <location>
        <begin position="445"/>
        <end position="457"/>
    </location>
</feature>
<evidence type="ECO:0000313" key="3">
    <source>
        <dbReference type="EMBL" id="SAM09666.1"/>
    </source>
</evidence>
<dbReference type="AlphaFoldDB" id="A0A163KBS9"/>
<dbReference type="STRING" id="4829.A0A163KBS9"/>
<name>A0A163KBS9_ABSGL</name>
<proteinExistence type="predicted"/>
<dbReference type="EMBL" id="LT555165">
    <property type="protein sequence ID" value="SAM09666.1"/>
    <property type="molecule type" value="Genomic_DNA"/>
</dbReference>
<feature type="region of interest" description="Disordered" evidence="1">
    <location>
        <begin position="255"/>
        <end position="292"/>
    </location>
</feature>
<evidence type="ECO:0000259" key="2">
    <source>
        <dbReference type="Pfam" id="PF11265"/>
    </source>
</evidence>
<feature type="compositionally biased region" description="Polar residues" evidence="1">
    <location>
        <begin position="423"/>
        <end position="443"/>
    </location>
</feature>
<protein>
    <recommendedName>
        <fullName evidence="2">Mediator of RNA polymerase II transcription subunit 25 von Willebrand factor type A domain-containing protein</fullName>
    </recommendedName>
</protein>
<feature type="region of interest" description="Disordered" evidence="1">
    <location>
        <begin position="307"/>
        <end position="383"/>
    </location>
</feature>
<feature type="compositionally biased region" description="Polar residues" evidence="1">
    <location>
        <begin position="256"/>
        <end position="268"/>
    </location>
</feature>
<feature type="region of interest" description="Disordered" evidence="1">
    <location>
        <begin position="1"/>
        <end position="41"/>
    </location>
</feature>
<keyword evidence="4" id="KW-1185">Reference proteome</keyword>
<sequence length="858" mass="93377">MSTPSVTTEAANSNTVSTPGSHTAPSATTTQNSPQLPTSHHHRKEVACVFVIDGSARMKPHLSGLYEAYLEPILSQLRCPVISEGDDKNPKTRITPVLKYGLVVYGDYDPCSAVTVDRKYFTSELGLFQSILKSIQCKDGGILKNAAAEGLVAAMELFDDYKEEGDIINQDPLLHCILVSNSIPYKTGVLKNLKDRYNNFTLDKIAAEMKKVNEGQNEIHTVANTVKDQHIVKLAGFKLQIEAPPQNVVPGIEKAVSNQQTTSPQTGADSGKKRKRDNVPGQINLPKANLDPTKFAEANARVNAQFNAQKQTRESPVKKQAPGMPPTQQYAADHSAANNSPATANSTANDSTPHPPQQQPYPTGTSFQKPSQQQEEGLQHPQPPYLQQSAHLQKISGMANAQNPNLASMASSAGISSAPSMANQIGNNMQARPSLSTMPQMNGVQAPSQQQLQQQPQQQAMLANLNLLNGQLPANLTPQQRMLLAQMGQLQAQQQVNQSSPKPNTLQAQQLMQQLLSQQQQQRQQATQSPQQQQQQGLHTQPIWTGQIVWHINGPDNNLQEFSCHCSAFAITLRGFSVSMDEYRPETWPPRAQISGRSSLEKAQALQRHAIDNKLPFCQFRPLNTSSQQEQTNFGLLVRNLEQKRYMTTMIFNPTDNLADQHGVVLTYSGGKLLGIVYVRLPLPDLSEGPSDTANGLPNQQPPQQSQQSQSQPPQNMNMANTPTSASGMTPNNMNAIGNNAANLQMLQQLQHRMNAAASMGNQGMNGVRPGLNQNSLLLSNINLGGNMNMGNAPQTGAMGMNNQSAAAALGLAAGNGGVAGGNMNGMNYANMSSQAFQRLLLQRQQQQQQQQDHQQQQ</sequence>
<dbReference type="OrthoDB" id="7690434at2759"/>
<dbReference type="Pfam" id="PF11265">
    <property type="entry name" value="Med25_VWA"/>
    <property type="match status" value="1"/>
</dbReference>
<feature type="compositionally biased region" description="Low complexity" evidence="1">
    <location>
        <begin position="702"/>
        <end position="715"/>
    </location>
</feature>
<feature type="region of interest" description="Disordered" evidence="1">
    <location>
        <begin position="420"/>
        <end position="457"/>
    </location>
</feature>
<gene>
    <name evidence="3" type="primary">ABSGL_15367.1 scaffold 16614</name>
</gene>
<dbReference type="Proteomes" id="UP000078561">
    <property type="component" value="Unassembled WGS sequence"/>
</dbReference>
<organism evidence="3">
    <name type="scientific">Absidia glauca</name>
    <name type="common">Pin mould</name>
    <dbReference type="NCBI Taxonomy" id="4829"/>
    <lineage>
        <taxon>Eukaryota</taxon>
        <taxon>Fungi</taxon>
        <taxon>Fungi incertae sedis</taxon>
        <taxon>Mucoromycota</taxon>
        <taxon>Mucoromycotina</taxon>
        <taxon>Mucoromycetes</taxon>
        <taxon>Mucorales</taxon>
        <taxon>Cunninghamellaceae</taxon>
        <taxon>Absidia</taxon>
    </lineage>
</organism>
<feature type="domain" description="Mediator of RNA polymerase II transcription subunit 25 von Willebrand factor type A" evidence="2">
    <location>
        <begin position="45"/>
        <end position="212"/>
    </location>
</feature>
<dbReference type="InParanoid" id="A0A163KBS9"/>
<feature type="compositionally biased region" description="Low complexity" evidence="1">
    <location>
        <begin position="335"/>
        <end position="352"/>
    </location>
</feature>
<dbReference type="InterPro" id="IPR021419">
    <property type="entry name" value="Mediator_Med25_VWA"/>
</dbReference>
<evidence type="ECO:0000256" key="1">
    <source>
        <dbReference type="SAM" id="MobiDB-lite"/>
    </source>
</evidence>
<feature type="compositionally biased region" description="Polar residues" evidence="1">
    <location>
        <begin position="363"/>
        <end position="376"/>
    </location>
</feature>
<reference evidence="3" key="1">
    <citation type="submission" date="2016-04" db="EMBL/GenBank/DDBJ databases">
        <authorList>
            <person name="Evans L.H."/>
            <person name="Alamgir A."/>
            <person name="Owens N."/>
            <person name="Weber N.D."/>
            <person name="Virtaneva K."/>
            <person name="Barbian K."/>
            <person name="Babar A."/>
            <person name="Rosenke K."/>
        </authorList>
    </citation>
    <scope>NUCLEOTIDE SEQUENCE [LARGE SCALE GENOMIC DNA]</scope>
    <source>
        <strain evidence="3">CBS 101.48</strain>
    </source>
</reference>
<feature type="compositionally biased region" description="Polar residues" evidence="1">
    <location>
        <begin position="690"/>
        <end position="699"/>
    </location>
</feature>
<feature type="region of interest" description="Disordered" evidence="1">
    <location>
        <begin position="687"/>
        <end position="734"/>
    </location>
</feature>